<dbReference type="InterPro" id="IPR013087">
    <property type="entry name" value="Znf_C2H2_type"/>
</dbReference>
<sequence>MSFHLENTFALAILGEHDPQTSTTSKIIYRADWALWDVSSRLLDGDSSLPDDEADTLEIAFTLPMLSEQLTSGVDVDTLVASAQDVWLKLRRRLIRGECILPPPPLSLGIRSSDESINVLFGPRPTFPPAELCVGEYPDNCIHGEWAEDYAEDIESDSSASSTSVKTKAIKTTQKGRKDRGDGMWVCDVGDCGKDYTCKSTLDIHKRDAHGLLRPIDRRRLEERQKSQDTAAAQEEVEEEVLDDSEMTEDEEYDDETSEEEEVDKDHGHHGGGEEHETQG</sequence>
<dbReference type="EMBL" id="MJBS01000158">
    <property type="protein sequence ID" value="OHE92122.1"/>
    <property type="molecule type" value="Genomic_DNA"/>
</dbReference>
<proteinExistence type="predicted"/>
<dbReference type="RefSeq" id="XP_022469292.1">
    <property type="nucleotide sequence ID" value="XM_022624197.1"/>
</dbReference>
<organism evidence="4 5">
    <name type="scientific">Colletotrichum orchidophilum</name>
    <dbReference type="NCBI Taxonomy" id="1209926"/>
    <lineage>
        <taxon>Eukaryota</taxon>
        <taxon>Fungi</taxon>
        <taxon>Dikarya</taxon>
        <taxon>Ascomycota</taxon>
        <taxon>Pezizomycotina</taxon>
        <taxon>Sordariomycetes</taxon>
        <taxon>Hypocreomycetidae</taxon>
        <taxon>Glomerellales</taxon>
        <taxon>Glomerellaceae</taxon>
        <taxon>Colletotrichum</taxon>
    </lineage>
</organism>
<accession>A0A1G4ASV1</accession>
<feature type="compositionally biased region" description="Low complexity" evidence="2">
    <location>
        <begin position="157"/>
        <end position="172"/>
    </location>
</feature>
<reference evidence="4 5" key="1">
    <citation type="submission" date="2016-09" db="EMBL/GenBank/DDBJ databases">
        <authorList>
            <person name="Capua I."/>
            <person name="De Benedictis P."/>
            <person name="Joannis T."/>
            <person name="Lombin L.H."/>
            <person name="Cattoli G."/>
        </authorList>
    </citation>
    <scope>NUCLEOTIDE SEQUENCE [LARGE SCALE GENOMIC DNA]</scope>
    <source>
        <strain evidence="4 5">IMI 309357</strain>
    </source>
</reference>
<feature type="region of interest" description="Disordered" evidence="2">
    <location>
        <begin position="153"/>
        <end position="180"/>
    </location>
</feature>
<comment type="caution">
    <text evidence="4">The sequence shown here is derived from an EMBL/GenBank/DDBJ whole genome shotgun (WGS) entry which is preliminary data.</text>
</comment>
<feature type="compositionally biased region" description="Acidic residues" evidence="2">
    <location>
        <begin position="235"/>
        <end position="263"/>
    </location>
</feature>
<gene>
    <name evidence="4" type="ORF">CORC01_12577</name>
</gene>
<dbReference type="GO" id="GO:0008270">
    <property type="term" value="F:zinc ion binding"/>
    <property type="evidence" value="ECO:0007669"/>
    <property type="project" value="UniProtKB-KW"/>
</dbReference>
<feature type="region of interest" description="Disordered" evidence="2">
    <location>
        <begin position="220"/>
        <end position="280"/>
    </location>
</feature>
<keyword evidence="1" id="KW-0863">Zinc-finger</keyword>
<name>A0A1G4ASV1_9PEZI</name>
<feature type="domain" description="C2H2-type" evidence="3">
    <location>
        <begin position="185"/>
        <end position="215"/>
    </location>
</feature>
<dbReference type="AlphaFoldDB" id="A0A1G4ASV1"/>
<dbReference type="PROSITE" id="PS00028">
    <property type="entry name" value="ZINC_FINGER_C2H2_1"/>
    <property type="match status" value="1"/>
</dbReference>
<evidence type="ECO:0000256" key="1">
    <source>
        <dbReference type="PROSITE-ProRule" id="PRU00042"/>
    </source>
</evidence>
<evidence type="ECO:0000259" key="3">
    <source>
        <dbReference type="PROSITE" id="PS50157"/>
    </source>
</evidence>
<keyword evidence="1" id="KW-0862">Zinc</keyword>
<dbReference type="PROSITE" id="PS50157">
    <property type="entry name" value="ZINC_FINGER_C2H2_2"/>
    <property type="match status" value="1"/>
</dbReference>
<protein>
    <recommendedName>
        <fullName evidence="3">C2H2-type domain-containing protein</fullName>
    </recommendedName>
</protein>
<evidence type="ECO:0000313" key="5">
    <source>
        <dbReference type="Proteomes" id="UP000176998"/>
    </source>
</evidence>
<keyword evidence="1" id="KW-0479">Metal-binding</keyword>
<dbReference type="Proteomes" id="UP000176998">
    <property type="component" value="Unassembled WGS sequence"/>
</dbReference>
<dbReference type="GeneID" id="34565707"/>
<dbReference type="OrthoDB" id="10328468at2759"/>
<keyword evidence="5" id="KW-1185">Reference proteome</keyword>
<evidence type="ECO:0000256" key="2">
    <source>
        <dbReference type="SAM" id="MobiDB-lite"/>
    </source>
</evidence>
<feature type="compositionally biased region" description="Basic and acidic residues" evidence="2">
    <location>
        <begin position="264"/>
        <end position="280"/>
    </location>
</feature>
<evidence type="ECO:0000313" key="4">
    <source>
        <dbReference type="EMBL" id="OHE92122.1"/>
    </source>
</evidence>